<keyword evidence="3" id="KW-1185">Reference proteome</keyword>
<dbReference type="AlphaFoldDB" id="A0A1I2HH63"/>
<reference evidence="3" key="1">
    <citation type="submission" date="2016-10" db="EMBL/GenBank/DDBJ databases">
        <authorList>
            <person name="Varghese N."/>
            <person name="Submissions S."/>
        </authorList>
    </citation>
    <scope>NUCLEOTIDE SEQUENCE [LARGE SCALE GENOMIC DNA]</scope>
    <source>
        <strain evidence="3">CGMCC 1.9227</strain>
    </source>
</reference>
<dbReference type="EMBL" id="FONQ01000014">
    <property type="protein sequence ID" value="SFF29484.1"/>
    <property type="molecule type" value="Genomic_DNA"/>
</dbReference>
<keyword evidence="1" id="KW-1133">Transmembrane helix</keyword>
<accession>A0A1I2HH63</accession>
<dbReference type="Proteomes" id="UP000198596">
    <property type="component" value="Unassembled WGS sequence"/>
</dbReference>
<dbReference type="STRING" id="935223.SAMN04488131_11432"/>
<protein>
    <submittedName>
        <fullName evidence="2">Uncharacterized protein</fullName>
    </submittedName>
</protein>
<keyword evidence="1" id="KW-0812">Transmembrane</keyword>
<feature type="transmembrane region" description="Helical" evidence="1">
    <location>
        <begin position="40"/>
        <end position="57"/>
    </location>
</feature>
<keyword evidence="1" id="KW-0472">Membrane</keyword>
<name>A0A1I2HH63_9FLAO</name>
<proteinExistence type="predicted"/>
<evidence type="ECO:0000256" key="1">
    <source>
        <dbReference type="SAM" id="Phobius"/>
    </source>
</evidence>
<organism evidence="2 3">
    <name type="scientific">Flavobacterium xueshanense</name>
    <dbReference type="NCBI Taxonomy" id="935223"/>
    <lineage>
        <taxon>Bacteria</taxon>
        <taxon>Pseudomonadati</taxon>
        <taxon>Bacteroidota</taxon>
        <taxon>Flavobacteriia</taxon>
        <taxon>Flavobacteriales</taxon>
        <taxon>Flavobacteriaceae</taxon>
        <taxon>Flavobacterium</taxon>
    </lineage>
</organism>
<evidence type="ECO:0000313" key="2">
    <source>
        <dbReference type="EMBL" id="SFF29484.1"/>
    </source>
</evidence>
<feature type="transmembrane region" description="Helical" evidence="1">
    <location>
        <begin position="7"/>
        <end position="28"/>
    </location>
</feature>
<sequence>MKTENKLTKFFIYSGIILLLVGLLSVDLDDFSFEYNKKSYFKIIVATVFFMISFYRIQNEKHINRIKN</sequence>
<gene>
    <name evidence="2" type="ORF">SAMN04488131_11432</name>
</gene>
<evidence type="ECO:0000313" key="3">
    <source>
        <dbReference type="Proteomes" id="UP000198596"/>
    </source>
</evidence>